<evidence type="ECO:0000256" key="2">
    <source>
        <dbReference type="ARBA" id="ARBA00022448"/>
    </source>
</evidence>
<dbReference type="RefSeq" id="WP_094453057.1">
    <property type="nucleotide sequence ID" value="NZ_NOXU01000015.1"/>
</dbReference>
<feature type="transmembrane region" description="Helical" evidence="10">
    <location>
        <begin position="546"/>
        <end position="563"/>
    </location>
</feature>
<feature type="transmembrane region" description="Helical" evidence="10">
    <location>
        <begin position="716"/>
        <end position="733"/>
    </location>
</feature>
<keyword evidence="8 10" id="KW-0811">Translocation</keyword>
<dbReference type="Pfam" id="PF07549">
    <property type="entry name" value="Sec_GG"/>
    <property type="match status" value="2"/>
</dbReference>
<evidence type="ECO:0000259" key="13">
    <source>
        <dbReference type="Pfam" id="PF21760"/>
    </source>
</evidence>
<dbReference type="InterPro" id="IPR022646">
    <property type="entry name" value="SecD/SecF_CS"/>
</dbReference>
<dbReference type="NCBIfam" id="NF009583">
    <property type="entry name" value="PRK13024.1-3"/>
    <property type="match status" value="1"/>
</dbReference>
<dbReference type="NCBIfam" id="TIGR01129">
    <property type="entry name" value="secD"/>
    <property type="match status" value="1"/>
</dbReference>
<evidence type="ECO:0000256" key="6">
    <source>
        <dbReference type="ARBA" id="ARBA00022927"/>
    </source>
</evidence>
<comment type="similarity">
    <text evidence="11">Belongs to the SecD/SecF family. SecF subfamily.</text>
</comment>
<reference evidence="15 16" key="1">
    <citation type="submission" date="2017-07" db="EMBL/GenBank/DDBJ databases">
        <title>Niveispirillum cyanobacteriorum sp. nov., isolated from cyanobacterial aggregates in a eutrophic lake.</title>
        <authorList>
            <person name="Cai H."/>
        </authorList>
    </citation>
    <scope>NUCLEOTIDE SEQUENCE [LARGE SCALE GENOMIC DNA]</scope>
    <source>
        <strain evidence="16">TH1-14</strain>
    </source>
</reference>
<dbReference type="InterPro" id="IPR022813">
    <property type="entry name" value="SecD/SecF_arch_bac"/>
</dbReference>
<dbReference type="InterPro" id="IPR048631">
    <property type="entry name" value="SecD_1st"/>
</dbReference>
<dbReference type="InterPro" id="IPR005665">
    <property type="entry name" value="SecF_bac"/>
</dbReference>
<feature type="domain" description="Protein export membrane protein SecD/SecF C-terminal" evidence="12">
    <location>
        <begin position="346"/>
        <end position="516"/>
    </location>
</feature>
<dbReference type="Pfam" id="PF02355">
    <property type="entry name" value="SecD_SecF_C"/>
    <property type="match status" value="2"/>
</dbReference>
<feature type="transmembrane region" description="Helical" evidence="10">
    <location>
        <begin position="388"/>
        <end position="408"/>
    </location>
</feature>
<dbReference type="OrthoDB" id="9805019at2"/>
<dbReference type="GO" id="GO:0015450">
    <property type="term" value="F:protein-transporting ATPase activity"/>
    <property type="evidence" value="ECO:0007669"/>
    <property type="project" value="InterPro"/>
</dbReference>
<feature type="domain" description="Protein export membrane protein SecD/SecF C-terminal" evidence="12">
    <location>
        <begin position="637"/>
        <end position="822"/>
    </location>
</feature>
<dbReference type="NCBIfam" id="TIGR00916">
    <property type="entry name" value="2A0604s01"/>
    <property type="match status" value="2"/>
</dbReference>
<feature type="domain" description="Protein translocase subunit SecDF P1" evidence="13">
    <location>
        <begin position="154"/>
        <end position="211"/>
    </location>
</feature>
<protein>
    <recommendedName>
        <fullName evidence="10 11">Multifunctional fusion protein</fullName>
    </recommendedName>
    <domain>
        <recommendedName>
            <fullName evidence="10">Protein translocase subunit SecD</fullName>
        </recommendedName>
    </domain>
    <domain>
        <recommendedName>
            <fullName evidence="11">Protein-export membrane protein SecF</fullName>
        </recommendedName>
    </domain>
</protein>
<evidence type="ECO:0000256" key="1">
    <source>
        <dbReference type="ARBA" id="ARBA00004651"/>
    </source>
</evidence>
<evidence type="ECO:0000259" key="14">
    <source>
        <dbReference type="Pfam" id="PF22599"/>
    </source>
</evidence>
<dbReference type="GO" id="GO:0043952">
    <property type="term" value="P:protein transport by the Sec complex"/>
    <property type="evidence" value="ECO:0007669"/>
    <property type="project" value="UniProtKB-UniRule"/>
</dbReference>
<dbReference type="Gene3D" id="3.30.1360.200">
    <property type="match status" value="1"/>
</dbReference>
<dbReference type="Gene3D" id="1.20.1640.10">
    <property type="entry name" value="Multidrug efflux transporter AcrB transmembrane domain"/>
    <property type="match status" value="2"/>
</dbReference>
<keyword evidence="4" id="KW-0997">Cell inner membrane</keyword>
<dbReference type="PANTHER" id="PTHR30081">
    <property type="entry name" value="PROTEIN-EXPORT MEMBRANE PROTEIN SEC"/>
    <property type="match status" value="1"/>
</dbReference>
<dbReference type="InterPro" id="IPR054384">
    <property type="entry name" value="SecDF_P1_head"/>
</dbReference>
<feature type="transmembrane region" description="Helical" evidence="10">
    <location>
        <begin position="468"/>
        <end position="488"/>
    </location>
</feature>
<dbReference type="PRINTS" id="PR01755">
    <property type="entry name" value="SECFTRNLCASE"/>
</dbReference>
<organism evidence="15 16">
    <name type="scientific">Niveispirillum lacus</name>
    <dbReference type="NCBI Taxonomy" id="1981099"/>
    <lineage>
        <taxon>Bacteria</taxon>
        <taxon>Pseudomonadati</taxon>
        <taxon>Pseudomonadota</taxon>
        <taxon>Alphaproteobacteria</taxon>
        <taxon>Rhodospirillales</taxon>
        <taxon>Azospirillaceae</taxon>
        <taxon>Niveispirillum</taxon>
    </lineage>
</organism>
<comment type="similarity">
    <text evidence="10">Belongs to the SecD/SecF family. SecD subfamily.</text>
</comment>
<keyword evidence="9 10" id="KW-0472">Membrane</keyword>
<dbReference type="GO" id="GO:0006605">
    <property type="term" value="P:protein targeting"/>
    <property type="evidence" value="ECO:0007669"/>
    <property type="project" value="UniProtKB-UniRule"/>
</dbReference>
<feature type="transmembrane region" description="Helical" evidence="10">
    <location>
        <begin position="667"/>
        <end position="684"/>
    </location>
</feature>
<dbReference type="FunFam" id="3.30.1360.200:FF:000002">
    <property type="entry name" value="Preprotein translocase subunit SecD"/>
    <property type="match status" value="1"/>
</dbReference>
<evidence type="ECO:0000256" key="11">
    <source>
        <dbReference type="HAMAP-Rule" id="MF_01464"/>
    </source>
</evidence>
<comment type="subunit">
    <text evidence="11">Forms a complex with SecD. Part of the essential Sec protein translocation apparatus which comprises SecA, SecYEG and auxiliary proteins SecDF-YajC and YidC.</text>
</comment>
<evidence type="ECO:0000256" key="5">
    <source>
        <dbReference type="ARBA" id="ARBA00022692"/>
    </source>
</evidence>
<evidence type="ECO:0000259" key="12">
    <source>
        <dbReference type="Pfam" id="PF02355"/>
    </source>
</evidence>
<name>A0A255Z952_9PROT</name>
<dbReference type="InterPro" id="IPR005791">
    <property type="entry name" value="SecD"/>
</dbReference>
<keyword evidence="7 10" id="KW-1133">Transmembrane helix</keyword>
<evidence type="ECO:0000313" key="16">
    <source>
        <dbReference type="Proteomes" id="UP000216998"/>
    </source>
</evidence>
<dbReference type="GO" id="GO:0065002">
    <property type="term" value="P:intracellular protein transmembrane transport"/>
    <property type="evidence" value="ECO:0007669"/>
    <property type="project" value="UniProtKB-UniRule"/>
</dbReference>
<dbReference type="Proteomes" id="UP000216998">
    <property type="component" value="Unassembled WGS sequence"/>
</dbReference>
<comment type="caution">
    <text evidence="15">The sequence shown here is derived from an EMBL/GenBank/DDBJ whole genome shotgun (WGS) entry which is preliminary data.</text>
</comment>
<dbReference type="InterPro" id="IPR055344">
    <property type="entry name" value="SecD_SecF_C_bact"/>
</dbReference>
<evidence type="ECO:0000256" key="7">
    <source>
        <dbReference type="ARBA" id="ARBA00022989"/>
    </source>
</evidence>
<dbReference type="InterPro" id="IPR048634">
    <property type="entry name" value="SecD_SecF_C"/>
</dbReference>
<dbReference type="NCBIfam" id="TIGR00966">
    <property type="entry name" value="transloc_SecF"/>
    <property type="match status" value="1"/>
</dbReference>
<dbReference type="SUPFAM" id="SSF82866">
    <property type="entry name" value="Multidrug efflux transporter AcrB transmembrane domain"/>
    <property type="match status" value="2"/>
</dbReference>
<dbReference type="Pfam" id="PF21760">
    <property type="entry name" value="SecD_1st"/>
    <property type="match status" value="1"/>
</dbReference>
<feature type="transmembrane region" description="Helical" evidence="10">
    <location>
        <begin position="794"/>
        <end position="820"/>
    </location>
</feature>
<evidence type="ECO:0000256" key="4">
    <source>
        <dbReference type="ARBA" id="ARBA00022519"/>
    </source>
</evidence>
<dbReference type="PANTHER" id="PTHR30081:SF1">
    <property type="entry name" value="PROTEIN TRANSLOCASE SUBUNIT SECD"/>
    <property type="match status" value="1"/>
</dbReference>
<feature type="transmembrane region" description="Helical" evidence="10">
    <location>
        <begin position="770"/>
        <end position="788"/>
    </location>
</feature>
<comment type="subunit">
    <text evidence="10">Forms a complex with SecF. Part of the essential Sec protein translocation apparatus which comprises SecA, SecYEG and auxiliary proteins SecDF-YajC and YidC.</text>
</comment>
<feature type="transmembrane region" description="Helical" evidence="10">
    <location>
        <begin position="414"/>
        <end position="434"/>
    </location>
</feature>
<feature type="transmembrane region" description="Helical" evidence="10">
    <location>
        <begin position="691"/>
        <end position="710"/>
    </location>
</feature>
<keyword evidence="3 10" id="KW-1003">Cell membrane</keyword>
<dbReference type="Pfam" id="PF22599">
    <property type="entry name" value="SecDF_P1_head"/>
    <property type="match status" value="1"/>
</dbReference>
<dbReference type="AlphaFoldDB" id="A0A255Z952"/>
<evidence type="ECO:0000313" key="15">
    <source>
        <dbReference type="EMBL" id="OYQ37415.1"/>
    </source>
</evidence>
<feature type="transmembrane region" description="Helical" evidence="10">
    <location>
        <begin position="363"/>
        <end position="381"/>
    </location>
</feature>
<comment type="function">
    <text evidence="10">Part of the Sec protein translocase complex. Interacts with the SecYEG preprotein conducting channel. SecDF uses the proton motive force (PMF) to complete protein translocation after the ATP-dependent function of SecA.</text>
</comment>
<keyword evidence="5 10" id="KW-0812">Transmembrane</keyword>
<feature type="domain" description="SecDF P1 head subdomain" evidence="14">
    <location>
        <begin position="237"/>
        <end position="342"/>
    </location>
</feature>
<keyword evidence="6 10" id="KW-0653">Protein transport</keyword>
<proteinExistence type="inferred from homology"/>
<feature type="transmembrane region" description="Helical" evidence="10">
    <location>
        <begin position="494"/>
        <end position="515"/>
    </location>
</feature>
<dbReference type="Gene3D" id="3.30.70.3400">
    <property type="match status" value="2"/>
</dbReference>
<comment type="caution">
    <text evidence="10">Lacks conserved residue(s) required for the propagation of feature annotation.</text>
</comment>
<dbReference type="EMBL" id="NOXU01000015">
    <property type="protein sequence ID" value="OYQ37415.1"/>
    <property type="molecule type" value="Genomic_DNA"/>
</dbReference>
<evidence type="ECO:0000256" key="9">
    <source>
        <dbReference type="ARBA" id="ARBA00023136"/>
    </source>
</evidence>
<evidence type="ECO:0000256" key="3">
    <source>
        <dbReference type="ARBA" id="ARBA00022475"/>
    </source>
</evidence>
<comment type="subcellular location">
    <subcellularLocation>
        <location evidence="1 10">Cell membrane</location>
        <topology evidence="1 10">Multi-pass membrane protein</topology>
    </subcellularLocation>
</comment>
<gene>
    <name evidence="11" type="primary">secF</name>
    <name evidence="10" type="synonym">secD</name>
    <name evidence="15" type="ORF">CHU95_01615</name>
</gene>
<keyword evidence="16" id="KW-1185">Reference proteome</keyword>
<dbReference type="InterPro" id="IPR022645">
    <property type="entry name" value="SecD/SecF_bac"/>
</dbReference>
<accession>A0A255Z952</accession>
<dbReference type="HAMAP" id="MF_01464_B">
    <property type="entry name" value="SecF_B"/>
    <property type="match status" value="1"/>
</dbReference>
<evidence type="ECO:0000256" key="10">
    <source>
        <dbReference type="HAMAP-Rule" id="MF_01463"/>
    </source>
</evidence>
<sequence length="847" mass="91250">MLKFTRLQTIAILLICFLGSALAIPSLVGPQNMPSWLPMRHFNLGLDLQGGSYLLLEVDAEAVKRERLENAVDEVRSLLRTADLRAAGVGVEGSGLIVRLADPGDAQRVTDALRPMTQGTLPGEIADFTIVPEAGRLRLDFGQQALTNRVSKAVEQSLEIVRRRIDETGVNEPIVARQGASRLLVQLPGITDPGRIKRLLGQTAKMTFHLVGDATVAPGTAAPPGFEWLPNADRGAGGSQVLVRKRVEVDGATLTDAQPSADPQSGRWVVSFSFDSIGARRFGDITKANVGRPFAIVLDGRVISAPVINEPILGGRGQISGNFTAQTANELAVLLRAGALPAPLTVVEERSIGPELGADSIKAGIISCIVGVVLVFAYMWLTYGFFGLIANAALVFNLFLTLSCLAMLEATLTLPGIAGVVLTLGMSVDANILINERIREELRKGKSALSALETGYIKARGTIMDSNLTTLIKMVLLYIVGTGSVKGFAVTTSLGIITSMFTATVVARLLTAMWYKRTRAKDLPVFGPIKLKTAGLKINFMNGRHIGLIVSVVVSTASVIMFFKPGLNYGIDFAGGIVMEVRTAETTDFPKMREVMAGVNVGPVALQAFGTDRDVILRMERQEGPESNQQLAIKAVTAALEQNFPGSEVRRVEAVGASVSAELFSDGMLALALAAFFMLLYITFRFEWQFGVGAVVTMMLDVTKTVGFYALSGLQFNLTAVAAMLTIMGFSINDKVVVYDRVRENLRLYRKMPLRELIDRSINETMTRTINTNIAVFLSIVPLALYGGEALREFAWALLFGILLATSSSIFIAAPILLYLGENRLRKTMDAEDPPPPEGNEGEAAKA</sequence>
<dbReference type="GO" id="GO:0005886">
    <property type="term" value="C:plasma membrane"/>
    <property type="evidence" value="ECO:0007669"/>
    <property type="project" value="UniProtKB-SubCell"/>
</dbReference>
<keyword evidence="2 10" id="KW-0813">Transport</keyword>
<dbReference type="HAMAP" id="MF_01463_B">
    <property type="entry name" value="SecD_B"/>
    <property type="match status" value="1"/>
</dbReference>
<dbReference type="FunFam" id="1.20.1640.10:FF:000004">
    <property type="entry name" value="Protein translocase subunit SecD"/>
    <property type="match status" value="1"/>
</dbReference>
<evidence type="ECO:0000256" key="8">
    <source>
        <dbReference type="ARBA" id="ARBA00023010"/>
    </source>
</evidence>